<evidence type="ECO:0000259" key="4">
    <source>
        <dbReference type="PROSITE" id="PS50835"/>
    </source>
</evidence>
<proteinExistence type="predicted"/>
<dbReference type="GO" id="GO:0019814">
    <property type="term" value="C:immunoglobulin complex"/>
    <property type="evidence" value="ECO:0007669"/>
    <property type="project" value="UniProtKB-KW"/>
</dbReference>
<dbReference type="Proteomes" id="UP001501920">
    <property type="component" value="Chromosome 14"/>
</dbReference>
<name>A0A3B4BZ62_PYGNA</name>
<keyword evidence="2" id="KW-1064">Adaptive immunity</keyword>
<keyword evidence="6" id="KW-1185">Reference proteome</keyword>
<accession>A0A3B4BZ62</accession>
<sequence length="161" mass="17865">NLMSYVFSELIQPDSVLIKPAEPLTITCTVSGASITDSSSHYGTAWIRQPAGKALEWINIIYYSGGIDAKDSLKSKFSVSRDTSSNTVTLQGQNLQAEDTAVYYCARRATQCCKRPAEMHKNSVNPELSFKTQRKSINMDQINENIELKNCNILQMGYLGS</sequence>
<dbReference type="SMART" id="SM00406">
    <property type="entry name" value="IGv"/>
    <property type="match status" value="1"/>
</dbReference>
<protein>
    <recommendedName>
        <fullName evidence="4">Ig-like domain-containing protein</fullName>
    </recommendedName>
</protein>
<reference evidence="5 6" key="1">
    <citation type="submission" date="2020-10" db="EMBL/GenBank/DDBJ databases">
        <title>Pygocentrus nattereri (red-bellied piranha) genome, fPygNat1, primary haplotype.</title>
        <authorList>
            <person name="Myers G."/>
            <person name="Meyer A."/>
            <person name="Karagic N."/>
            <person name="Pippel M."/>
            <person name="Winkler S."/>
            <person name="Tracey A."/>
            <person name="Wood J."/>
            <person name="Formenti G."/>
            <person name="Howe K."/>
            <person name="Fedrigo O."/>
            <person name="Jarvis E.D."/>
        </authorList>
    </citation>
    <scope>NUCLEOTIDE SEQUENCE [LARGE SCALE GENOMIC DNA]</scope>
</reference>
<dbReference type="GO" id="GO:0005576">
    <property type="term" value="C:extracellular region"/>
    <property type="evidence" value="ECO:0007669"/>
    <property type="project" value="UniProtKB-ARBA"/>
</dbReference>
<dbReference type="STRING" id="42514.ENSPNAP00000003774"/>
<dbReference type="GO" id="GO:0002250">
    <property type="term" value="P:adaptive immune response"/>
    <property type="evidence" value="ECO:0007669"/>
    <property type="project" value="UniProtKB-KW"/>
</dbReference>
<reference evidence="5" key="3">
    <citation type="submission" date="2025-09" db="UniProtKB">
        <authorList>
            <consortium name="Ensembl"/>
        </authorList>
    </citation>
    <scope>IDENTIFICATION</scope>
</reference>
<dbReference type="SUPFAM" id="SSF48726">
    <property type="entry name" value="Immunoglobulin"/>
    <property type="match status" value="1"/>
</dbReference>
<evidence type="ECO:0000256" key="3">
    <source>
        <dbReference type="ARBA" id="ARBA00043265"/>
    </source>
</evidence>
<dbReference type="GeneTree" id="ENSGT01020000230358"/>
<keyword evidence="1" id="KW-0391">Immunity</keyword>
<dbReference type="AlphaFoldDB" id="A0A3B4BZ62"/>
<reference evidence="5" key="2">
    <citation type="submission" date="2025-08" db="UniProtKB">
        <authorList>
            <consortium name="Ensembl"/>
        </authorList>
    </citation>
    <scope>IDENTIFICATION</scope>
</reference>
<evidence type="ECO:0000313" key="5">
    <source>
        <dbReference type="Ensembl" id="ENSPNAP00000003774.2"/>
    </source>
</evidence>
<dbReference type="InterPro" id="IPR036179">
    <property type="entry name" value="Ig-like_dom_sf"/>
</dbReference>
<organism evidence="5 6">
    <name type="scientific">Pygocentrus nattereri</name>
    <name type="common">Red-bellied piranha</name>
    <dbReference type="NCBI Taxonomy" id="42514"/>
    <lineage>
        <taxon>Eukaryota</taxon>
        <taxon>Metazoa</taxon>
        <taxon>Chordata</taxon>
        <taxon>Craniata</taxon>
        <taxon>Vertebrata</taxon>
        <taxon>Euteleostomi</taxon>
        <taxon>Actinopterygii</taxon>
        <taxon>Neopterygii</taxon>
        <taxon>Teleostei</taxon>
        <taxon>Ostariophysi</taxon>
        <taxon>Characiformes</taxon>
        <taxon>Characoidei</taxon>
        <taxon>Pygocentrus</taxon>
    </lineage>
</organism>
<keyword evidence="3" id="KW-1280">Immunoglobulin</keyword>
<dbReference type="InterPro" id="IPR007110">
    <property type="entry name" value="Ig-like_dom"/>
</dbReference>
<dbReference type="Pfam" id="PF07686">
    <property type="entry name" value="V-set"/>
    <property type="match status" value="1"/>
</dbReference>
<dbReference type="InterPro" id="IPR013106">
    <property type="entry name" value="Ig_V-set"/>
</dbReference>
<evidence type="ECO:0000256" key="2">
    <source>
        <dbReference type="ARBA" id="ARBA00023130"/>
    </source>
</evidence>
<dbReference type="Gene3D" id="2.60.40.10">
    <property type="entry name" value="Immunoglobulins"/>
    <property type="match status" value="1"/>
</dbReference>
<dbReference type="PANTHER" id="PTHR23266">
    <property type="entry name" value="IMMUNOGLOBULIN HEAVY CHAIN"/>
    <property type="match status" value="1"/>
</dbReference>
<dbReference type="InterPro" id="IPR013783">
    <property type="entry name" value="Ig-like_fold"/>
</dbReference>
<evidence type="ECO:0000313" key="6">
    <source>
        <dbReference type="Proteomes" id="UP001501920"/>
    </source>
</evidence>
<dbReference type="PROSITE" id="PS50835">
    <property type="entry name" value="IG_LIKE"/>
    <property type="match status" value="1"/>
</dbReference>
<dbReference type="InterPro" id="IPR050199">
    <property type="entry name" value="IgHV"/>
</dbReference>
<evidence type="ECO:0000256" key="1">
    <source>
        <dbReference type="ARBA" id="ARBA00022859"/>
    </source>
</evidence>
<feature type="domain" description="Ig-like" evidence="4">
    <location>
        <begin position="1"/>
        <end position="125"/>
    </location>
</feature>
<dbReference type="Ensembl" id="ENSPNAT00000008147.2">
    <property type="protein sequence ID" value="ENSPNAP00000003774.2"/>
    <property type="gene ID" value="ENSPNAG00000010196.2"/>
</dbReference>